<organism evidence="8 9">
    <name type="scientific">Vibrio albus</name>
    <dbReference type="NCBI Taxonomy" id="2200953"/>
    <lineage>
        <taxon>Bacteria</taxon>
        <taxon>Pseudomonadati</taxon>
        <taxon>Pseudomonadota</taxon>
        <taxon>Gammaproteobacteria</taxon>
        <taxon>Vibrionales</taxon>
        <taxon>Vibrionaceae</taxon>
        <taxon>Vibrio</taxon>
    </lineage>
</organism>
<dbReference type="SUPFAM" id="SSF51905">
    <property type="entry name" value="FAD/NAD(P)-binding domain"/>
    <property type="match status" value="1"/>
</dbReference>
<evidence type="ECO:0000259" key="7">
    <source>
        <dbReference type="PROSITE" id="PS50206"/>
    </source>
</evidence>
<evidence type="ECO:0000256" key="3">
    <source>
        <dbReference type="ARBA" id="ARBA00022630"/>
    </source>
</evidence>
<dbReference type="Pfam" id="PF07992">
    <property type="entry name" value="Pyr_redox_2"/>
    <property type="match status" value="1"/>
</dbReference>
<evidence type="ECO:0000256" key="6">
    <source>
        <dbReference type="ARBA" id="ARBA00023284"/>
    </source>
</evidence>
<dbReference type="OrthoDB" id="9800167at2"/>
<accession>A0A2U3B6W6</accession>
<dbReference type="Gene3D" id="3.50.50.60">
    <property type="entry name" value="FAD/NAD(P)-binding domain"/>
    <property type="match status" value="2"/>
</dbReference>
<feature type="domain" description="Rhodanese" evidence="7">
    <location>
        <begin position="477"/>
        <end position="565"/>
    </location>
</feature>
<evidence type="ECO:0000256" key="5">
    <source>
        <dbReference type="ARBA" id="ARBA00023002"/>
    </source>
</evidence>
<dbReference type="CDD" id="cd00158">
    <property type="entry name" value="RHOD"/>
    <property type="match status" value="1"/>
</dbReference>
<dbReference type="EMBL" id="QFWT01000009">
    <property type="protein sequence ID" value="PWI32539.1"/>
    <property type="molecule type" value="Genomic_DNA"/>
</dbReference>
<name>A0A2U3B6W6_9VIBR</name>
<sequence>MKKKRIVVIGGSAAGPKTAAKARRLDEHAEIILLQKDKDLSMASCGYPYYVGGVFDDRNELISTPTGVVRNPKFFLNAKGIDARTETEVVAIDPKEHTVTCKHLQSGDVDTINYDKLVVCTGARPIIPPIPGTDLDGITTLQSMKDADFLRKIRDEKNIRKAVVIGGGLIGIETCEALELAGIDITVVELAPQLLTFLDWEMAEIVENHVRAKGSNVITNNGVAAFLGEGGKLTGVKLANGTELECELAVVAIGVRPNVDLAKAAGLTIGETGGIAVNEYMQTSDPDIYAAGDCVESRNVITNKKVHAPMGDLANLQGRVAGENVIAGNTATFSGVLQTGICKVFDFSAGSTGLSEAAAKQLGYDTYETVVNASPDKPGFMGANLLISKMLADKKTGKVLGVQCVGPGDVSKQIATAAMALKGGFTVDDLINLDMPYAPPFSLAIDHFVATAHLMQNKLKGRLQGISPCAVHEKLENHEKPFILDVRGPDEFEQMRLGIGETLIPLGMLRKRLEDLPEDKETEIICYCKISLRGYEASLILQAHGWKNAKVMEGGVMAWPYNREK</sequence>
<dbReference type="InterPro" id="IPR023753">
    <property type="entry name" value="FAD/NAD-binding_dom"/>
</dbReference>
<evidence type="ECO:0000313" key="8">
    <source>
        <dbReference type="EMBL" id="PWI32539.1"/>
    </source>
</evidence>
<dbReference type="InterPro" id="IPR036873">
    <property type="entry name" value="Rhodanese-like_dom_sf"/>
</dbReference>
<keyword evidence="4" id="KW-0274">FAD</keyword>
<dbReference type="InterPro" id="IPR016156">
    <property type="entry name" value="FAD/NAD-linked_Rdtase_dimer_sf"/>
</dbReference>
<dbReference type="InterPro" id="IPR004099">
    <property type="entry name" value="Pyr_nucl-diS_OxRdtase_dimer"/>
</dbReference>
<dbReference type="PRINTS" id="PR00368">
    <property type="entry name" value="FADPNR"/>
</dbReference>
<evidence type="ECO:0000256" key="4">
    <source>
        <dbReference type="ARBA" id="ARBA00022827"/>
    </source>
</evidence>
<dbReference type="PROSITE" id="PS50206">
    <property type="entry name" value="RHODANESE_3"/>
    <property type="match status" value="1"/>
</dbReference>
<keyword evidence="3" id="KW-0285">Flavoprotein</keyword>
<dbReference type="SMART" id="SM00450">
    <property type="entry name" value="RHOD"/>
    <property type="match status" value="1"/>
</dbReference>
<dbReference type="SUPFAM" id="SSF55424">
    <property type="entry name" value="FAD/NAD-linked reductases, dimerisation (C-terminal) domain"/>
    <property type="match status" value="1"/>
</dbReference>
<evidence type="ECO:0000256" key="1">
    <source>
        <dbReference type="ARBA" id="ARBA00001974"/>
    </source>
</evidence>
<keyword evidence="5" id="KW-0560">Oxidoreductase</keyword>
<protein>
    <submittedName>
        <fullName evidence="8">Pyridine nucleotide-disulfide oxidoreductase</fullName>
    </submittedName>
</protein>
<dbReference type="InterPro" id="IPR050260">
    <property type="entry name" value="FAD-bd_OxRdtase"/>
</dbReference>
<dbReference type="AlphaFoldDB" id="A0A2U3B6W6"/>
<dbReference type="PANTHER" id="PTHR43429:SF1">
    <property type="entry name" value="NAD(P)H SULFUR OXIDOREDUCTASE (COA-DEPENDENT)"/>
    <property type="match status" value="1"/>
</dbReference>
<evidence type="ECO:0000313" key="9">
    <source>
        <dbReference type="Proteomes" id="UP000245362"/>
    </source>
</evidence>
<evidence type="ECO:0000256" key="2">
    <source>
        <dbReference type="ARBA" id="ARBA00009130"/>
    </source>
</evidence>
<dbReference type="InterPro" id="IPR036188">
    <property type="entry name" value="FAD/NAD-bd_sf"/>
</dbReference>
<dbReference type="Gene3D" id="3.40.250.10">
    <property type="entry name" value="Rhodanese-like domain"/>
    <property type="match status" value="1"/>
</dbReference>
<dbReference type="SUPFAM" id="SSF52821">
    <property type="entry name" value="Rhodanese/Cell cycle control phosphatase"/>
    <property type="match status" value="1"/>
</dbReference>
<comment type="cofactor">
    <cofactor evidence="1">
        <name>FAD</name>
        <dbReference type="ChEBI" id="CHEBI:57692"/>
    </cofactor>
</comment>
<dbReference type="GO" id="GO:0016491">
    <property type="term" value="F:oxidoreductase activity"/>
    <property type="evidence" value="ECO:0007669"/>
    <property type="project" value="UniProtKB-KW"/>
</dbReference>
<dbReference type="PANTHER" id="PTHR43429">
    <property type="entry name" value="PYRIDINE NUCLEOTIDE-DISULFIDE OXIDOREDUCTASE DOMAIN-CONTAINING"/>
    <property type="match status" value="1"/>
</dbReference>
<reference evidence="8 9" key="1">
    <citation type="submission" date="2018-05" db="EMBL/GenBank/DDBJ databases">
        <title>Vibrio limimaris sp. nov., isolated from marine sediment.</title>
        <authorList>
            <person name="Li C.-M."/>
        </authorList>
    </citation>
    <scope>NUCLEOTIDE SEQUENCE [LARGE SCALE GENOMIC DNA]</scope>
    <source>
        <strain evidence="8 9">E4404</strain>
    </source>
</reference>
<dbReference type="RefSeq" id="WP_109320679.1">
    <property type="nucleotide sequence ID" value="NZ_QFWT01000009.1"/>
</dbReference>
<gene>
    <name evidence="8" type="ORF">DI392_15265</name>
</gene>
<dbReference type="InterPro" id="IPR001763">
    <property type="entry name" value="Rhodanese-like_dom"/>
</dbReference>
<dbReference type="PRINTS" id="PR00411">
    <property type="entry name" value="PNDRDTASEI"/>
</dbReference>
<dbReference type="Pfam" id="PF00581">
    <property type="entry name" value="Rhodanese"/>
    <property type="match status" value="1"/>
</dbReference>
<comment type="similarity">
    <text evidence="2">Belongs to the class-III pyridine nucleotide-disulfide oxidoreductase family.</text>
</comment>
<comment type="caution">
    <text evidence="8">The sequence shown here is derived from an EMBL/GenBank/DDBJ whole genome shotgun (WGS) entry which is preliminary data.</text>
</comment>
<keyword evidence="9" id="KW-1185">Reference proteome</keyword>
<dbReference type="Pfam" id="PF02852">
    <property type="entry name" value="Pyr_redox_dim"/>
    <property type="match status" value="1"/>
</dbReference>
<proteinExistence type="inferred from homology"/>
<keyword evidence="6" id="KW-0676">Redox-active center</keyword>
<dbReference type="Proteomes" id="UP000245362">
    <property type="component" value="Unassembled WGS sequence"/>
</dbReference>